<dbReference type="SUPFAM" id="SSF52317">
    <property type="entry name" value="Class I glutamine amidotransferase-like"/>
    <property type="match status" value="1"/>
</dbReference>
<name>A0A927C8N1_9BACL</name>
<evidence type="ECO:0000313" key="3">
    <source>
        <dbReference type="EMBL" id="MBD2861771.1"/>
    </source>
</evidence>
<keyword evidence="1" id="KW-0812">Transmembrane</keyword>
<gene>
    <name evidence="3" type="ORF">IDH45_07235</name>
</gene>
<keyword evidence="1" id="KW-1133">Transmembrane helix</keyword>
<keyword evidence="4" id="KW-1185">Reference proteome</keyword>
<dbReference type="RefSeq" id="WP_190926080.1">
    <property type="nucleotide sequence ID" value="NZ_JACXJA010000007.1"/>
</dbReference>
<feature type="domain" description="DUF7408" evidence="2">
    <location>
        <begin position="199"/>
        <end position="337"/>
    </location>
</feature>
<dbReference type="Gene3D" id="3.40.50.880">
    <property type="match status" value="1"/>
</dbReference>
<organism evidence="3 4">
    <name type="scientific">Paenibacillus oceani</name>
    <dbReference type="NCBI Taxonomy" id="2772510"/>
    <lineage>
        <taxon>Bacteria</taxon>
        <taxon>Bacillati</taxon>
        <taxon>Bacillota</taxon>
        <taxon>Bacilli</taxon>
        <taxon>Bacillales</taxon>
        <taxon>Paenibacillaceae</taxon>
        <taxon>Paenibacillus</taxon>
    </lineage>
</organism>
<dbReference type="Pfam" id="PF24157">
    <property type="entry name" value="DUF7408"/>
    <property type="match status" value="1"/>
</dbReference>
<comment type="caution">
    <text evidence="3">The sequence shown here is derived from an EMBL/GenBank/DDBJ whole genome shotgun (WGS) entry which is preliminary data.</text>
</comment>
<dbReference type="Proteomes" id="UP000639396">
    <property type="component" value="Unassembled WGS sequence"/>
</dbReference>
<dbReference type="InterPro" id="IPR055831">
    <property type="entry name" value="DUF7408"/>
</dbReference>
<proteinExistence type="predicted"/>
<protein>
    <recommendedName>
        <fullName evidence="2">DUF7408 domain-containing protein</fullName>
    </recommendedName>
</protein>
<dbReference type="EMBL" id="JACXJA010000007">
    <property type="protein sequence ID" value="MBD2861771.1"/>
    <property type="molecule type" value="Genomic_DNA"/>
</dbReference>
<dbReference type="AlphaFoldDB" id="A0A927C8N1"/>
<feature type="transmembrane region" description="Helical" evidence="1">
    <location>
        <begin position="405"/>
        <end position="425"/>
    </location>
</feature>
<evidence type="ECO:0000259" key="2">
    <source>
        <dbReference type="Pfam" id="PF24157"/>
    </source>
</evidence>
<reference evidence="3" key="1">
    <citation type="submission" date="2020-09" db="EMBL/GenBank/DDBJ databases">
        <title>A novel bacterium of genus Paenibacillus, isolated from South China Sea.</title>
        <authorList>
            <person name="Huang H."/>
            <person name="Mo K."/>
            <person name="Hu Y."/>
        </authorList>
    </citation>
    <scope>NUCLEOTIDE SEQUENCE</scope>
    <source>
        <strain evidence="3">IB182363</strain>
    </source>
</reference>
<keyword evidence="1" id="KW-0472">Membrane</keyword>
<accession>A0A927C8N1</accession>
<evidence type="ECO:0000256" key="1">
    <source>
        <dbReference type="SAM" id="Phobius"/>
    </source>
</evidence>
<feature type="transmembrane region" description="Helical" evidence="1">
    <location>
        <begin position="374"/>
        <end position="396"/>
    </location>
</feature>
<dbReference type="InterPro" id="IPR029062">
    <property type="entry name" value="Class_I_gatase-like"/>
</dbReference>
<evidence type="ECO:0000313" key="4">
    <source>
        <dbReference type="Proteomes" id="UP000639396"/>
    </source>
</evidence>
<sequence length="798" mass="86944">MSIRSNLRTKLTGWVFYLLVLTLIAANLALWGSGKANAERLPLDIVIEHGFDGKMKDGKWFPVKMTVTNPGDDVSGDLTVRMTGDVNGGKGIVYAEHVDLPKQSTKVVWFALPGKQLNERNNVIAFYEKGADKGKVIPFSQEDVSIITKPLSPETLMAGVMARDPDTLNFLSLLNQKGYQVQTTLLTTGDFPWEATMLDGLDVIAFNDAETDRLKPEQVKDIEAWVERGGKLILAGGAGYAKTASPFSAIAPVTVSGTASVAELSSFVQATGRELDLKGPVTVSAAAVKSGETLYAEKGIPLVVEAPVGQGSVTYIAYDLSMEPLASWNGNPAIWERILSDVLVMNNSGKSVRMDGMWELNNALEIFPQLIPPAYGILALLFLVYAIVVGPALYIILKRVDRREWAWFAIPIVAIVTSVSIYAIGASGRGSTLAQTLGMNILSGKGEATRTAASSVFVPSGGSYELEWAGKRSISPFMVNDGNSLQSGNADMIIRSEPEKTVAAFKNVPFWSVRKVFGSPETVADAGQFEYTIRLDASGAKGEIVNNTKSEMYEAGIFIGGQWIRIGDMKPGEKKPFQVGTTNLSSMMYSDWGHIVFPYAGNQDVWERERSLLNSFSRSYASGMQSALSSEPMIVAFSKSASALFKIDGKDVQSERIDLYAQPLKLDYVQGDRIFIPRGVVVPFVESSNVAHMSTYNNGGIDVGKGDFKLVYRIPSRSNWKFEKITLAMQVQQQFTVELWNESSQSWEALNGNPSELDTARVKQVLTAANELRLQVTNSQNGGRFTYPTIGVEGVVLP</sequence>